<evidence type="ECO:0000313" key="1">
    <source>
        <dbReference type="EMBL" id="MCO4294563.1"/>
    </source>
</evidence>
<accession>A0A9X2JDW7</accession>
<evidence type="ECO:0000313" key="2">
    <source>
        <dbReference type="Proteomes" id="UP001155182"/>
    </source>
</evidence>
<dbReference type="InterPro" id="IPR032299">
    <property type="entry name" value="DUF4843"/>
</dbReference>
<comment type="caution">
    <text evidence="1">The sequence shown here is derived from an EMBL/GenBank/DDBJ whole genome shotgun (WGS) entry which is preliminary data.</text>
</comment>
<keyword evidence="2" id="KW-1185">Reference proteome</keyword>
<gene>
    <name evidence="1" type="ORF">NF867_17000</name>
</gene>
<reference evidence="1" key="1">
    <citation type="submission" date="2022-06" db="EMBL/GenBank/DDBJ databases">
        <title>Solitalea sp. MAHUQ-68 isolated from rhizospheric soil.</title>
        <authorList>
            <person name="Huq M.A."/>
        </authorList>
    </citation>
    <scope>NUCLEOTIDE SEQUENCE</scope>
    <source>
        <strain evidence="1">MAHUQ-68</strain>
    </source>
</reference>
<organism evidence="1 2">
    <name type="scientific">Solitalea agri</name>
    <dbReference type="NCBI Taxonomy" id="2953739"/>
    <lineage>
        <taxon>Bacteria</taxon>
        <taxon>Pseudomonadati</taxon>
        <taxon>Bacteroidota</taxon>
        <taxon>Sphingobacteriia</taxon>
        <taxon>Sphingobacteriales</taxon>
        <taxon>Sphingobacteriaceae</taxon>
        <taxon>Solitalea</taxon>
    </lineage>
</organism>
<dbReference type="Pfam" id="PF16132">
    <property type="entry name" value="DUF4843"/>
    <property type="match status" value="1"/>
</dbReference>
<dbReference type="PROSITE" id="PS51257">
    <property type="entry name" value="PROKAR_LIPOPROTEIN"/>
    <property type="match status" value="1"/>
</dbReference>
<name>A0A9X2JDW7_9SPHI</name>
<protein>
    <submittedName>
        <fullName evidence="1">DUF4843 domain-containing protein</fullName>
    </submittedName>
</protein>
<dbReference type="AlphaFoldDB" id="A0A9X2JDW7"/>
<sequence length="249" mass="27962">MKKLVYQLSTLLFIGALTSCEKGLMTYQGEDNIYFEEAGGAIDTRLAKDSTAISFAPVTNADSVVKVVVTTSGLPVNYDREYKLEVDPRSTAVLGTHFELPADKKFVIRKNVIHDTILVRLVRTPDMLDNQFNIIFNLLPNESFNILLKQRLNSGQKPVNCITKKFMVTDAILKPRTWQIGFFGNFTRKKLFLICEVSGATPLYMDKMSPGEGLFYGRQTQRYLNEQKALGNIILDEDGTAMKMGISAQ</sequence>
<dbReference type="EMBL" id="JAMWYS010000058">
    <property type="protein sequence ID" value="MCO4294563.1"/>
    <property type="molecule type" value="Genomic_DNA"/>
</dbReference>
<dbReference type="Proteomes" id="UP001155182">
    <property type="component" value="Unassembled WGS sequence"/>
</dbReference>
<proteinExistence type="predicted"/>
<dbReference type="RefSeq" id="WP_252589595.1">
    <property type="nucleotide sequence ID" value="NZ_JAMWYS010000058.1"/>
</dbReference>